<organism evidence="1">
    <name type="scientific">Candidatus Methanophagaceae archaeon ANME-1 ERB6</name>
    <dbReference type="NCBI Taxonomy" id="2759912"/>
    <lineage>
        <taxon>Archaea</taxon>
        <taxon>Methanobacteriati</taxon>
        <taxon>Methanobacteriota</taxon>
        <taxon>Stenosarchaea group</taxon>
        <taxon>Methanomicrobia</taxon>
        <taxon>Candidatus Methanophagales</taxon>
        <taxon>Candidatus Methanophagaceae</taxon>
    </lineage>
</organism>
<dbReference type="AlphaFoldDB" id="A0A7G9YZD3"/>
<reference evidence="1" key="1">
    <citation type="submission" date="2020-06" db="EMBL/GenBank/DDBJ databases">
        <title>Unique genomic features of the anaerobic methanotrophic archaea.</title>
        <authorList>
            <person name="Chadwick G.L."/>
            <person name="Skennerton C.T."/>
            <person name="Laso-Perez R."/>
            <person name="Leu A.O."/>
            <person name="Speth D.R."/>
            <person name="Yu H."/>
            <person name="Morgan-Lang C."/>
            <person name="Hatzenpichler R."/>
            <person name="Goudeau D."/>
            <person name="Malmstrom R."/>
            <person name="Brazelton W.J."/>
            <person name="Woyke T."/>
            <person name="Hallam S.J."/>
            <person name="Tyson G.W."/>
            <person name="Wegener G."/>
            <person name="Boetius A."/>
            <person name="Orphan V."/>
        </authorList>
    </citation>
    <scope>NUCLEOTIDE SEQUENCE</scope>
</reference>
<dbReference type="Pfam" id="PF13384">
    <property type="entry name" value="HTH_23"/>
    <property type="match status" value="1"/>
</dbReference>
<name>A0A7G9YZD3_9EURY</name>
<dbReference type="InterPro" id="IPR009057">
    <property type="entry name" value="Homeodomain-like_sf"/>
</dbReference>
<accession>A0A7G9YZD3</accession>
<gene>
    <name evidence="1" type="ORF">KFLEFLPM_00021</name>
</gene>
<sequence length="124" mass="14561">MNIEEQERIDAVNRYIMGDRQTDICRDINRSKKWLFKWFDRFKTGEEGWYKSQSRAPKKHGRKTNDAIERVVVNIRKALMVGNEHESKYLGVCADAIRYRMEKLDFSNEGIPSVSTIKANCEEA</sequence>
<evidence type="ECO:0000313" key="1">
    <source>
        <dbReference type="EMBL" id="QNO53367.1"/>
    </source>
</evidence>
<protein>
    <submittedName>
        <fullName evidence="1">Uncharacterized protein</fullName>
    </submittedName>
</protein>
<proteinExistence type="predicted"/>
<dbReference type="EMBL" id="MT631539">
    <property type="protein sequence ID" value="QNO53367.1"/>
    <property type="molecule type" value="Genomic_DNA"/>
</dbReference>
<dbReference type="SUPFAM" id="SSF46689">
    <property type="entry name" value="Homeodomain-like"/>
    <property type="match status" value="1"/>
</dbReference>